<reference evidence="1" key="2">
    <citation type="journal article" date="2015" name="Data Brief">
        <title>Shoot transcriptome of the giant reed, Arundo donax.</title>
        <authorList>
            <person name="Barrero R.A."/>
            <person name="Guerrero F.D."/>
            <person name="Moolhuijzen P."/>
            <person name="Goolsby J.A."/>
            <person name="Tidwell J."/>
            <person name="Bellgard S.E."/>
            <person name="Bellgard M.I."/>
        </authorList>
    </citation>
    <scope>NUCLEOTIDE SEQUENCE</scope>
    <source>
        <tissue evidence="1">Shoot tissue taken approximately 20 cm above the soil surface</tissue>
    </source>
</reference>
<organism evidence="1">
    <name type="scientific">Arundo donax</name>
    <name type="common">Giant reed</name>
    <name type="synonym">Donax arundinaceus</name>
    <dbReference type="NCBI Taxonomy" id="35708"/>
    <lineage>
        <taxon>Eukaryota</taxon>
        <taxon>Viridiplantae</taxon>
        <taxon>Streptophyta</taxon>
        <taxon>Embryophyta</taxon>
        <taxon>Tracheophyta</taxon>
        <taxon>Spermatophyta</taxon>
        <taxon>Magnoliopsida</taxon>
        <taxon>Liliopsida</taxon>
        <taxon>Poales</taxon>
        <taxon>Poaceae</taxon>
        <taxon>PACMAD clade</taxon>
        <taxon>Arundinoideae</taxon>
        <taxon>Arundineae</taxon>
        <taxon>Arundo</taxon>
    </lineage>
</organism>
<evidence type="ECO:0000313" key="1">
    <source>
        <dbReference type="EMBL" id="JAD38270.1"/>
    </source>
</evidence>
<reference evidence="1" key="1">
    <citation type="submission" date="2014-09" db="EMBL/GenBank/DDBJ databases">
        <authorList>
            <person name="Magalhaes I.L.F."/>
            <person name="Oliveira U."/>
            <person name="Santos F.R."/>
            <person name="Vidigal T.H.D.A."/>
            <person name="Brescovit A.D."/>
            <person name="Santos A.J."/>
        </authorList>
    </citation>
    <scope>NUCLEOTIDE SEQUENCE</scope>
    <source>
        <tissue evidence="1">Shoot tissue taken approximately 20 cm above the soil surface</tissue>
    </source>
</reference>
<dbReference type="EMBL" id="GBRH01259625">
    <property type="protein sequence ID" value="JAD38270.1"/>
    <property type="molecule type" value="Transcribed_RNA"/>
</dbReference>
<proteinExistence type="predicted"/>
<sequence>MDVIFRLVDCHTLDNPHYIMVFTMHIHIQRVRDKYEINRII</sequence>
<protein>
    <submittedName>
        <fullName evidence="1">Uncharacterized protein</fullName>
    </submittedName>
</protein>
<name>A0A0A8ZNF0_ARUDO</name>
<accession>A0A0A8ZNF0</accession>
<dbReference type="AlphaFoldDB" id="A0A0A8ZNF0"/>